<sequence>MISTKFCLEKFGPEDFNQSAYTNIRKQVKPPSLRKPSPSPSIHALPAASARATTPQEPMSVDTLPPAEDHTYGRDANEQVKKIMARVYGLEYQKLHLNMYPTIDKSFSDSIPFLSHICENLIPDDIIEDHGRTQLRSLWNDMFDSTNSMVSSNEPDLVLDAILDHVSDIILAAKQHGALHSLSRSASILNSLCTYYDMPPEYLADEYRRRKCFYLI</sequence>
<protein>
    <submittedName>
        <fullName evidence="2">Uncharacterized protein</fullName>
    </submittedName>
</protein>
<evidence type="ECO:0000256" key="1">
    <source>
        <dbReference type="SAM" id="MobiDB-lite"/>
    </source>
</evidence>
<dbReference type="EMBL" id="MCGN01000002">
    <property type="protein sequence ID" value="ORZ00220.1"/>
    <property type="molecule type" value="Genomic_DNA"/>
</dbReference>
<proteinExistence type="predicted"/>
<keyword evidence="3" id="KW-1185">Reference proteome</keyword>
<dbReference type="Proteomes" id="UP000242180">
    <property type="component" value="Unassembled WGS sequence"/>
</dbReference>
<comment type="caution">
    <text evidence="2">The sequence shown here is derived from an EMBL/GenBank/DDBJ whole genome shotgun (WGS) entry which is preliminary data.</text>
</comment>
<organism evidence="2 3">
    <name type="scientific">Syncephalastrum racemosum</name>
    <name type="common">Filamentous fungus</name>
    <dbReference type="NCBI Taxonomy" id="13706"/>
    <lineage>
        <taxon>Eukaryota</taxon>
        <taxon>Fungi</taxon>
        <taxon>Fungi incertae sedis</taxon>
        <taxon>Mucoromycota</taxon>
        <taxon>Mucoromycotina</taxon>
        <taxon>Mucoromycetes</taxon>
        <taxon>Mucorales</taxon>
        <taxon>Syncephalastraceae</taxon>
        <taxon>Syncephalastrum</taxon>
    </lineage>
</organism>
<accession>A0A1X2HLH4</accession>
<evidence type="ECO:0000313" key="2">
    <source>
        <dbReference type="EMBL" id="ORZ00220.1"/>
    </source>
</evidence>
<dbReference type="AlphaFoldDB" id="A0A1X2HLH4"/>
<gene>
    <name evidence="2" type="ORF">BCR43DRAFT_133593</name>
</gene>
<reference evidence="2 3" key="1">
    <citation type="submission" date="2016-07" db="EMBL/GenBank/DDBJ databases">
        <title>Pervasive Adenine N6-methylation of Active Genes in Fungi.</title>
        <authorList>
            <consortium name="DOE Joint Genome Institute"/>
            <person name="Mondo S.J."/>
            <person name="Dannebaum R.O."/>
            <person name="Kuo R.C."/>
            <person name="Labutti K."/>
            <person name="Haridas S."/>
            <person name="Kuo A."/>
            <person name="Salamov A."/>
            <person name="Ahrendt S.R."/>
            <person name="Lipzen A."/>
            <person name="Sullivan W."/>
            <person name="Andreopoulos W.B."/>
            <person name="Clum A."/>
            <person name="Lindquist E."/>
            <person name="Daum C."/>
            <person name="Ramamoorthy G.K."/>
            <person name="Gryganskyi A."/>
            <person name="Culley D."/>
            <person name="Magnuson J.K."/>
            <person name="James T.Y."/>
            <person name="O'Malley M.A."/>
            <person name="Stajich J.E."/>
            <person name="Spatafora J.W."/>
            <person name="Visel A."/>
            <person name="Grigoriev I.V."/>
        </authorList>
    </citation>
    <scope>NUCLEOTIDE SEQUENCE [LARGE SCALE GENOMIC DNA]</scope>
    <source>
        <strain evidence="2 3">NRRL 2496</strain>
    </source>
</reference>
<feature type="region of interest" description="Disordered" evidence="1">
    <location>
        <begin position="26"/>
        <end position="72"/>
    </location>
</feature>
<dbReference type="InParanoid" id="A0A1X2HLH4"/>
<name>A0A1X2HLH4_SYNRA</name>
<evidence type="ECO:0000313" key="3">
    <source>
        <dbReference type="Proteomes" id="UP000242180"/>
    </source>
</evidence>